<name>A0A0C3DVL9_9AGAM</name>
<protein>
    <submittedName>
        <fullName evidence="2">Uncharacterized protein</fullName>
    </submittedName>
</protein>
<evidence type="ECO:0000313" key="3">
    <source>
        <dbReference type="Proteomes" id="UP000053989"/>
    </source>
</evidence>
<dbReference type="Proteomes" id="UP000053989">
    <property type="component" value="Unassembled WGS sequence"/>
</dbReference>
<organism evidence="2 3">
    <name type="scientific">Scleroderma citrinum Foug A</name>
    <dbReference type="NCBI Taxonomy" id="1036808"/>
    <lineage>
        <taxon>Eukaryota</taxon>
        <taxon>Fungi</taxon>
        <taxon>Dikarya</taxon>
        <taxon>Basidiomycota</taxon>
        <taxon>Agaricomycotina</taxon>
        <taxon>Agaricomycetes</taxon>
        <taxon>Agaricomycetidae</taxon>
        <taxon>Boletales</taxon>
        <taxon>Sclerodermatineae</taxon>
        <taxon>Sclerodermataceae</taxon>
        <taxon>Scleroderma</taxon>
    </lineage>
</organism>
<keyword evidence="3" id="KW-1185">Reference proteome</keyword>
<feature type="region of interest" description="Disordered" evidence="1">
    <location>
        <begin position="1"/>
        <end position="51"/>
    </location>
</feature>
<dbReference type="EMBL" id="KN822064">
    <property type="protein sequence ID" value="KIM60244.1"/>
    <property type="molecule type" value="Genomic_DNA"/>
</dbReference>
<dbReference type="HOGENOM" id="CLU_3107778_0_0_1"/>
<feature type="compositionally biased region" description="Polar residues" evidence="1">
    <location>
        <begin position="1"/>
        <end position="12"/>
    </location>
</feature>
<evidence type="ECO:0000313" key="2">
    <source>
        <dbReference type="EMBL" id="KIM60244.1"/>
    </source>
</evidence>
<dbReference type="InParanoid" id="A0A0C3DVL9"/>
<proteinExistence type="predicted"/>
<gene>
    <name evidence="2" type="ORF">SCLCIDRAFT_1217010</name>
</gene>
<reference evidence="3" key="2">
    <citation type="submission" date="2015-01" db="EMBL/GenBank/DDBJ databases">
        <title>Evolutionary Origins and Diversification of the Mycorrhizal Mutualists.</title>
        <authorList>
            <consortium name="DOE Joint Genome Institute"/>
            <consortium name="Mycorrhizal Genomics Consortium"/>
            <person name="Kohler A."/>
            <person name="Kuo A."/>
            <person name="Nagy L.G."/>
            <person name="Floudas D."/>
            <person name="Copeland A."/>
            <person name="Barry K.W."/>
            <person name="Cichocki N."/>
            <person name="Veneault-Fourrey C."/>
            <person name="LaButti K."/>
            <person name="Lindquist E.A."/>
            <person name="Lipzen A."/>
            <person name="Lundell T."/>
            <person name="Morin E."/>
            <person name="Murat C."/>
            <person name="Riley R."/>
            <person name="Ohm R."/>
            <person name="Sun H."/>
            <person name="Tunlid A."/>
            <person name="Henrissat B."/>
            <person name="Grigoriev I.V."/>
            <person name="Hibbett D.S."/>
            <person name="Martin F."/>
        </authorList>
    </citation>
    <scope>NUCLEOTIDE SEQUENCE [LARGE SCALE GENOMIC DNA]</scope>
    <source>
        <strain evidence="3">Foug A</strain>
    </source>
</reference>
<accession>A0A0C3DVL9</accession>
<sequence>MSSKQQPATSGGTPEHYQMRNKTAAFTIEDPSKPPPSHSQSSPVTNNNGAN</sequence>
<reference evidence="2 3" key="1">
    <citation type="submission" date="2014-04" db="EMBL/GenBank/DDBJ databases">
        <authorList>
            <consortium name="DOE Joint Genome Institute"/>
            <person name="Kuo A."/>
            <person name="Kohler A."/>
            <person name="Nagy L.G."/>
            <person name="Floudas D."/>
            <person name="Copeland A."/>
            <person name="Barry K.W."/>
            <person name="Cichocki N."/>
            <person name="Veneault-Fourrey C."/>
            <person name="LaButti K."/>
            <person name="Lindquist E.A."/>
            <person name="Lipzen A."/>
            <person name="Lundell T."/>
            <person name="Morin E."/>
            <person name="Murat C."/>
            <person name="Sun H."/>
            <person name="Tunlid A."/>
            <person name="Henrissat B."/>
            <person name="Grigoriev I.V."/>
            <person name="Hibbett D.S."/>
            <person name="Martin F."/>
            <person name="Nordberg H.P."/>
            <person name="Cantor M.N."/>
            <person name="Hua S.X."/>
        </authorList>
    </citation>
    <scope>NUCLEOTIDE SEQUENCE [LARGE SCALE GENOMIC DNA]</scope>
    <source>
        <strain evidence="2 3">Foug A</strain>
    </source>
</reference>
<dbReference type="AlphaFoldDB" id="A0A0C3DVL9"/>
<evidence type="ECO:0000256" key="1">
    <source>
        <dbReference type="SAM" id="MobiDB-lite"/>
    </source>
</evidence>